<sequence>MLGGALSDRGFHVRWRSGGEASEEAGKMRFLYGINNLSCCCDACCTRIYRDRGVRTRSRRGRGEEGGKRRDFYALRRNVGPTKATIEEMHAISAMVAAAVLLFHYGEPVATLSGDGRSRCCRQRPRQRTSLVLIRFLRR</sequence>
<gene>
    <name evidence="1" type="ORF">B296_00001016</name>
</gene>
<dbReference type="Proteomes" id="UP000287651">
    <property type="component" value="Unassembled WGS sequence"/>
</dbReference>
<name>A0A427AYZ7_ENSVE</name>
<accession>A0A427AYZ7</accession>
<dbReference type="AlphaFoldDB" id="A0A427AYZ7"/>
<evidence type="ECO:0000313" key="1">
    <source>
        <dbReference type="EMBL" id="RRT81488.1"/>
    </source>
</evidence>
<organism evidence="1 2">
    <name type="scientific">Ensete ventricosum</name>
    <name type="common">Abyssinian banana</name>
    <name type="synonym">Musa ensete</name>
    <dbReference type="NCBI Taxonomy" id="4639"/>
    <lineage>
        <taxon>Eukaryota</taxon>
        <taxon>Viridiplantae</taxon>
        <taxon>Streptophyta</taxon>
        <taxon>Embryophyta</taxon>
        <taxon>Tracheophyta</taxon>
        <taxon>Spermatophyta</taxon>
        <taxon>Magnoliopsida</taxon>
        <taxon>Liliopsida</taxon>
        <taxon>Zingiberales</taxon>
        <taxon>Musaceae</taxon>
        <taxon>Ensete</taxon>
    </lineage>
</organism>
<comment type="caution">
    <text evidence="1">The sequence shown here is derived from an EMBL/GenBank/DDBJ whole genome shotgun (WGS) entry which is preliminary data.</text>
</comment>
<protein>
    <submittedName>
        <fullName evidence="1">Uncharacterized protein</fullName>
    </submittedName>
</protein>
<evidence type="ECO:0000313" key="2">
    <source>
        <dbReference type="Proteomes" id="UP000287651"/>
    </source>
</evidence>
<proteinExistence type="predicted"/>
<dbReference type="EMBL" id="AMZH03000900">
    <property type="protein sequence ID" value="RRT81488.1"/>
    <property type="molecule type" value="Genomic_DNA"/>
</dbReference>
<reference evidence="1 2" key="1">
    <citation type="journal article" date="2014" name="Agronomy (Basel)">
        <title>A Draft Genome Sequence for Ensete ventricosum, the Drought-Tolerant Tree Against Hunger.</title>
        <authorList>
            <person name="Harrison J."/>
            <person name="Moore K.A."/>
            <person name="Paszkiewicz K."/>
            <person name="Jones T."/>
            <person name="Grant M."/>
            <person name="Ambacheew D."/>
            <person name="Muzemil S."/>
            <person name="Studholme D.J."/>
        </authorList>
    </citation>
    <scope>NUCLEOTIDE SEQUENCE [LARGE SCALE GENOMIC DNA]</scope>
</reference>